<organism evidence="2 3">
    <name type="scientific">Labrys miyagiensis</name>
    <dbReference type="NCBI Taxonomy" id="346912"/>
    <lineage>
        <taxon>Bacteria</taxon>
        <taxon>Pseudomonadati</taxon>
        <taxon>Pseudomonadota</taxon>
        <taxon>Alphaproteobacteria</taxon>
        <taxon>Hyphomicrobiales</taxon>
        <taxon>Xanthobacteraceae</taxon>
        <taxon>Labrys</taxon>
    </lineage>
</organism>
<keyword evidence="3" id="KW-1185">Reference proteome</keyword>
<protein>
    <recommendedName>
        <fullName evidence="4">DUF3329 domain-containing protein</fullName>
    </recommendedName>
</protein>
<evidence type="ECO:0000313" key="2">
    <source>
        <dbReference type="EMBL" id="GLS23753.1"/>
    </source>
</evidence>
<dbReference type="EMBL" id="BSPC01000080">
    <property type="protein sequence ID" value="GLS23753.1"/>
    <property type="molecule type" value="Genomic_DNA"/>
</dbReference>
<evidence type="ECO:0000313" key="3">
    <source>
        <dbReference type="Proteomes" id="UP001156882"/>
    </source>
</evidence>
<feature type="transmembrane region" description="Helical" evidence="1">
    <location>
        <begin position="38"/>
        <end position="56"/>
    </location>
</feature>
<comment type="caution">
    <text evidence="2">The sequence shown here is derived from an EMBL/GenBank/DDBJ whole genome shotgun (WGS) entry which is preliminary data.</text>
</comment>
<evidence type="ECO:0008006" key="4">
    <source>
        <dbReference type="Google" id="ProtNLM"/>
    </source>
</evidence>
<gene>
    <name evidence="2" type="ORF">GCM10007874_67740</name>
</gene>
<dbReference type="RefSeq" id="WP_284316683.1">
    <property type="nucleotide sequence ID" value="NZ_BSPC01000080.1"/>
</dbReference>
<proteinExistence type="predicted"/>
<keyword evidence="1" id="KW-1133">Transmembrane helix</keyword>
<reference evidence="3" key="1">
    <citation type="journal article" date="2019" name="Int. J. Syst. Evol. Microbiol.">
        <title>The Global Catalogue of Microorganisms (GCM) 10K type strain sequencing project: providing services to taxonomists for standard genome sequencing and annotation.</title>
        <authorList>
            <consortium name="The Broad Institute Genomics Platform"/>
            <consortium name="The Broad Institute Genome Sequencing Center for Infectious Disease"/>
            <person name="Wu L."/>
            <person name="Ma J."/>
        </authorList>
    </citation>
    <scope>NUCLEOTIDE SEQUENCE [LARGE SCALE GENOMIC DNA]</scope>
    <source>
        <strain evidence="3">NBRC 101365</strain>
    </source>
</reference>
<name>A0ABQ6CVC2_9HYPH</name>
<accession>A0ABQ6CVC2</accession>
<keyword evidence="1" id="KW-0472">Membrane</keyword>
<sequence length="63" mass="7196">MPPPPPTPKWMQPLWVRLALCILPGAWAVFEFTNGDQFWGIMFALVAAYGAWTYLIQYKPPEA</sequence>
<keyword evidence="1" id="KW-0812">Transmembrane</keyword>
<dbReference type="Proteomes" id="UP001156882">
    <property type="component" value="Unassembled WGS sequence"/>
</dbReference>
<evidence type="ECO:0000256" key="1">
    <source>
        <dbReference type="SAM" id="Phobius"/>
    </source>
</evidence>